<dbReference type="SUPFAM" id="SSF49265">
    <property type="entry name" value="Fibronectin type III"/>
    <property type="match status" value="2"/>
</dbReference>
<dbReference type="Proteomes" id="UP000694410">
    <property type="component" value="Unplaced"/>
</dbReference>
<evidence type="ECO:0000259" key="3">
    <source>
        <dbReference type="Pfam" id="PF01108"/>
    </source>
</evidence>
<accession>A0A8C0UIY6</accession>
<dbReference type="PANTHER" id="PTHR20859">
    <property type="entry name" value="INTERFERON/INTERLEUKIN RECEPTOR"/>
    <property type="match status" value="1"/>
</dbReference>
<dbReference type="Pfam" id="PF01108">
    <property type="entry name" value="Tissue_fac"/>
    <property type="match status" value="1"/>
</dbReference>
<keyword evidence="1" id="KW-0812">Transmembrane</keyword>
<dbReference type="InterPro" id="IPR036116">
    <property type="entry name" value="FN3_sf"/>
</dbReference>
<dbReference type="InterPro" id="IPR003961">
    <property type="entry name" value="FN3_dom"/>
</dbReference>
<feature type="transmembrane region" description="Helical" evidence="1">
    <location>
        <begin position="333"/>
        <end position="355"/>
    </location>
</feature>
<proteinExistence type="predicted"/>
<dbReference type="GO" id="GO:0042015">
    <property type="term" value="F:interleukin-20 binding"/>
    <property type="evidence" value="ECO:0007669"/>
    <property type="project" value="TreeGrafter"/>
</dbReference>
<feature type="signal peptide" evidence="2">
    <location>
        <begin position="1"/>
        <end position="21"/>
    </location>
</feature>
<dbReference type="Pfam" id="PF09294">
    <property type="entry name" value="Interfer-bind"/>
    <property type="match status" value="1"/>
</dbReference>
<keyword evidence="1" id="KW-1133">Transmembrane helix</keyword>
<keyword evidence="2" id="KW-0732">Signal</keyword>
<dbReference type="PANTHER" id="PTHR20859:SF48">
    <property type="entry name" value="INTERLEUKIN-20 RECEPTOR SUBUNIT BETA"/>
    <property type="match status" value="1"/>
</dbReference>
<evidence type="ECO:0000313" key="6">
    <source>
        <dbReference type="Proteomes" id="UP000694410"/>
    </source>
</evidence>
<evidence type="ECO:0000313" key="5">
    <source>
        <dbReference type="Ensembl" id="ENSCCEP00000008152.1"/>
    </source>
</evidence>
<dbReference type="PROSITE" id="PS51257">
    <property type="entry name" value="PROKAR_LIPOPROTEIN"/>
    <property type="match status" value="1"/>
</dbReference>
<protein>
    <submittedName>
        <fullName evidence="5">Interleukin-20 receptor subunit beta-like</fullName>
    </submittedName>
</protein>
<dbReference type="CDD" id="cd00063">
    <property type="entry name" value="FN3"/>
    <property type="match status" value="1"/>
</dbReference>
<feature type="domain" description="Interferon/interleukin receptor" evidence="4">
    <location>
        <begin position="256"/>
        <end position="327"/>
    </location>
</feature>
<gene>
    <name evidence="5" type="primary">LOC111935914</name>
</gene>
<keyword evidence="1" id="KW-0472">Membrane</keyword>
<sequence length="418" mass="45808">MEKPNISFFLLSQACLNCVISRGVEQGCPIQQRELHRPAQSCWQRLPGHSLQLHPPKKHLCLFAGGVSLCSGVSTGCPPWLAQKRLPGWEGKMLGCAKGCERGENLSKMPPELTCFLLCALSAPNLSGILGGDALLPAPQSISILSTNMKHFLTWSPVIVQGATVRYSVEFQGEYEREYANGSWIPISECSLTTATVCNITEDISATVAYKLRVRAELGATRSQWGTTKGFFNRATTSLTPPLLRVVAEGHHLLVELADMGPSFQFRLLYWKKGQESRVQQKVMKVVSSVVHLDTMEAGAEYCVKAQTHVEAINRSSSFSPTQCVRAQGDTSMWLVTALISSAGFAVAALTLPLLTWKISKVFQYACCPAAVLPDTLKESKPPTQLILRGSEEAEQCDLMVVVMPSEEVLQLWIQKAL</sequence>
<dbReference type="FunFam" id="2.60.40.10:FF:001093">
    <property type="entry name" value="Interleukin 20 receptor subunit beta"/>
    <property type="match status" value="1"/>
</dbReference>
<dbReference type="InterPro" id="IPR013783">
    <property type="entry name" value="Ig-like_fold"/>
</dbReference>
<reference evidence="5" key="2">
    <citation type="submission" date="2025-09" db="UniProtKB">
        <authorList>
            <consortium name="Ensembl"/>
        </authorList>
    </citation>
    <scope>IDENTIFICATION</scope>
</reference>
<dbReference type="AlphaFoldDB" id="A0A8C0UIY6"/>
<dbReference type="InterPro" id="IPR015373">
    <property type="entry name" value="Interferon/interleukin_rcp_dom"/>
</dbReference>
<dbReference type="InterPro" id="IPR050650">
    <property type="entry name" value="Type-II_Cytokine-TF_Rcpt"/>
</dbReference>
<feature type="chain" id="PRO_5034876711" evidence="2">
    <location>
        <begin position="22"/>
        <end position="418"/>
    </location>
</feature>
<dbReference type="Ensembl" id="ENSCCET00000012967.1">
    <property type="protein sequence ID" value="ENSCCEP00000008152.1"/>
    <property type="gene ID" value="ENSCCEG00000008453.1"/>
</dbReference>
<organism evidence="5 6">
    <name type="scientific">Cyanistes caeruleus</name>
    <name type="common">Eurasian blue tit</name>
    <name type="synonym">Parus caeruleus</name>
    <dbReference type="NCBI Taxonomy" id="156563"/>
    <lineage>
        <taxon>Eukaryota</taxon>
        <taxon>Metazoa</taxon>
        <taxon>Chordata</taxon>
        <taxon>Craniata</taxon>
        <taxon>Vertebrata</taxon>
        <taxon>Euteleostomi</taxon>
        <taxon>Archelosauria</taxon>
        <taxon>Archosauria</taxon>
        <taxon>Dinosauria</taxon>
        <taxon>Saurischia</taxon>
        <taxon>Theropoda</taxon>
        <taxon>Coelurosauria</taxon>
        <taxon>Aves</taxon>
        <taxon>Neognathae</taxon>
        <taxon>Neoaves</taxon>
        <taxon>Telluraves</taxon>
        <taxon>Australaves</taxon>
        <taxon>Passeriformes</taxon>
        <taxon>Paridae</taxon>
        <taxon>Cyanistes</taxon>
    </lineage>
</organism>
<dbReference type="Gene3D" id="2.60.40.10">
    <property type="entry name" value="Immunoglobulins"/>
    <property type="match status" value="2"/>
</dbReference>
<dbReference type="FunFam" id="2.60.40.10:FF:001006">
    <property type="entry name" value="Interleukin 20 receptor subunit beta"/>
    <property type="match status" value="1"/>
</dbReference>
<keyword evidence="6" id="KW-1185">Reference proteome</keyword>
<feature type="domain" description="Fibronectin type-III" evidence="3">
    <location>
        <begin position="117"/>
        <end position="225"/>
    </location>
</feature>
<reference evidence="5" key="1">
    <citation type="submission" date="2025-08" db="UniProtKB">
        <authorList>
            <consortium name="Ensembl"/>
        </authorList>
    </citation>
    <scope>IDENTIFICATION</scope>
</reference>
<evidence type="ECO:0000259" key="4">
    <source>
        <dbReference type="Pfam" id="PF09294"/>
    </source>
</evidence>
<dbReference type="GO" id="GO:0004896">
    <property type="term" value="F:cytokine receptor activity"/>
    <property type="evidence" value="ECO:0007669"/>
    <property type="project" value="TreeGrafter"/>
</dbReference>
<evidence type="ECO:0000256" key="2">
    <source>
        <dbReference type="SAM" id="SignalP"/>
    </source>
</evidence>
<name>A0A8C0UIY6_CYACU</name>
<dbReference type="GO" id="GO:0005886">
    <property type="term" value="C:plasma membrane"/>
    <property type="evidence" value="ECO:0007669"/>
    <property type="project" value="TreeGrafter"/>
</dbReference>
<evidence type="ECO:0000256" key="1">
    <source>
        <dbReference type="SAM" id="Phobius"/>
    </source>
</evidence>